<dbReference type="InterPro" id="IPR001810">
    <property type="entry name" value="F-box_dom"/>
</dbReference>
<sequence>MKSPISILDIPLIQDQIALHLSTHDQVSCTLVCRAWSEVFNPILWKFIRISSSIQQRRFIRVLESARYRSYTKTLATAFPLSSSLALPSTVLPNLTTLKCRLNASCQQNEGIVETMFRFIQAHESLIRVQLASLTVDDTFPGVFERCVKDHPSLTCLDLSIRGFISVEDLSKVWNNCTRLERLRLRVATYMYYEDAPDITLREPIEDLQDCRMKDFAIDQEHRCVFDAIVLQFLKRCPLLEKLSLPLSKGESTLVQLGPLLSAYCPRLQHLQLGSATQTGLAAVVKACTAGLLTLKMPLACRNAVPIILEHRLTLTKLDLMTGMGLQSAAELFSITNACPRLIDLALKIKFFDSGRDFVGAREEEGETLARLLVQDWVCTKLENLTLELQDCVTECPLLPYVEYMYRQLGRLTALRGLWISFWKEGGILKLRQGFRANLQSLAGLKELGRLRIDSVEPLSVEERTWITTQWPGIKL</sequence>
<protein>
    <recommendedName>
        <fullName evidence="1">F-box domain-containing protein</fullName>
    </recommendedName>
</protein>
<dbReference type="InterPro" id="IPR032675">
    <property type="entry name" value="LRR_dom_sf"/>
</dbReference>
<evidence type="ECO:0000259" key="1">
    <source>
        <dbReference type="Pfam" id="PF12937"/>
    </source>
</evidence>
<evidence type="ECO:0000313" key="2">
    <source>
        <dbReference type="EMBL" id="KAG9323623.1"/>
    </source>
</evidence>
<proteinExistence type="predicted"/>
<evidence type="ECO:0000313" key="3">
    <source>
        <dbReference type="Proteomes" id="UP000717515"/>
    </source>
</evidence>
<dbReference type="AlphaFoldDB" id="A0A9P8A2J4"/>
<feature type="domain" description="F-box" evidence="1">
    <location>
        <begin position="16"/>
        <end position="50"/>
    </location>
</feature>
<dbReference type="InterPro" id="IPR036047">
    <property type="entry name" value="F-box-like_dom_sf"/>
</dbReference>
<dbReference type="SUPFAM" id="SSF52047">
    <property type="entry name" value="RNI-like"/>
    <property type="match status" value="1"/>
</dbReference>
<dbReference type="PANTHER" id="PTHR38926:SF72">
    <property type="entry name" value="IM:7136021-RELATED"/>
    <property type="match status" value="1"/>
</dbReference>
<dbReference type="PANTHER" id="PTHR38926">
    <property type="entry name" value="F-BOX DOMAIN CONTAINING PROTEIN, EXPRESSED"/>
    <property type="match status" value="1"/>
</dbReference>
<reference evidence="2" key="1">
    <citation type="submission" date="2021-07" db="EMBL/GenBank/DDBJ databases">
        <title>Draft genome of Mortierella alpina, strain LL118, isolated from an aspen leaf litter sample.</title>
        <authorList>
            <person name="Yang S."/>
            <person name="Vinatzer B.A."/>
        </authorList>
    </citation>
    <scope>NUCLEOTIDE SEQUENCE</scope>
    <source>
        <strain evidence="2">LL118</strain>
    </source>
</reference>
<dbReference type="EMBL" id="JAIFTL010000093">
    <property type="protein sequence ID" value="KAG9323623.1"/>
    <property type="molecule type" value="Genomic_DNA"/>
</dbReference>
<comment type="caution">
    <text evidence="2">The sequence shown here is derived from an EMBL/GenBank/DDBJ whole genome shotgun (WGS) entry which is preliminary data.</text>
</comment>
<accession>A0A9P8A2J4</accession>
<dbReference type="Gene3D" id="3.80.10.10">
    <property type="entry name" value="Ribonuclease Inhibitor"/>
    <property type="match status" value="1"/>
</dbReference>
<gene>
    <name evidence="2" type="ORF">KVV02_000566</name>
</gene>
<dbReference type="Pfam" id="PF12937">
    <property type="entry name" value="F-box-like"/>
    <property type="match status" value="1"/>
</dbReference>
<dbReference type="Proteomes" id="UP000717515">
    <property type="component" value="Unassembled WGS sequence"/>
</dbReference>
<organism evidence="2 3">
    <name type="scientific">Mortierella alpina</name>
    <name type="common">Oleaginous fungus</name>
    <name type="synonym">Mortierella renispora</name>
    <dbReference type="NCBI Taxonomy" id="64518"/>
    <lineage>
        <taxon>Eukaryota</taxon>
        <taxon>Fungi</taxon>
        <taxon>Fungi incertae sedis</taxon>
        <taxon>Mucoromycota</taxon>
        <taxon>Mortierellomycotina</taxon>
        <taxon>Mortierellomycetes</taxon>
        <taxon>Mortierellales</taxon>
        <taxon>Mortierellaceae</taxon>
        <taxon>Mortierella</taxon>
    </lineage>
</organism>
<name>A0A9P8A2J4_MORAP</name>
<dbReference type="SUPFAM" id="SSF81383">
    <property type="entry name" value="F-box domain"/>
    <property type="match status" value="1"/>
</dbReference>